<keyword evidence="2" id="KW-1185">Reference proteome</keyword>
<dbReference type="RefSeq" id="XP_040709410.1">
    <property type="nucleotide sequence ID" value="XM_040853660.1"/>
</dbReference>
<evidence type="ECO:0000313" key="1">
    <source>
        <dbReference type="EMBL" id="ORY54963.1"/>
    </source>
</evidence>
<accession>A0A1Y2D6Q2</accession>
<name>A0A1Y2D6Q2_9PEZI</name>
<dbReference type="InParanoid" id="A0A1Y2D6Q2"/>
<sequence>MRSGKLKDYRLSGKVPERGEYLTLRGSLFFSASAFFNASRTRLPVVRCLSPLKGSPWTQSQTQLNVCSTWRLSLGTLRATCDSIQTYRLDPTVSRDKHFRRIRGIVCFLLSWIIQHWTCLRNTRREIQDPDRTNRYNCAPHTDTWMYVGLLTMWPYHPNAQSPCPGTSLCDATTNRTVRLAKTSWASKMGLLCYLYMHPAGSRKLGPFAVVRQHRLHPH</sequence>
<comment type="caution">
    <text evidence="1">The sequence shown here is derived from an EMBL/GenBank/DDBJ whole genome shotgun (WGS) entry which is preliminary data.</text>
</comment>
<gene>
    <name evidence="1" type="ORF">BCR38DRAFT_145244</name>
</gene>
<protein>
    <submittedName>
        <fullName evidence="1">Uncharacterized protein</fullName>
    </submittedName>
</protein>
<organism evidence="1 2">
    <name type="scientific">Pseudomassariella vexata</name>
    <dbReference type="NCBI Taxonomy" id="1141098"/>
    <lineage>
        <taxon>Eukaryota</taxon>
        <taxon>Fungi</taxon>
        <taxon>Dikarya</taxon>
        <taxon>Ascomycota</taxon>
        <taxon>Pezizomycotina</taxon>
        <taxon>Sordariomycetes</taxon>
        <taxon>Xylariomycetidae</taxon>
        <taxon>Amphisphaeriales</taxon>
        <taxon>Pseudomassariaceae</taxon>
        <taxon>Pseudomassariella</taxon>
    </lineage>
</organism>
<dbReference type="AlphaFoldDB" id="A0A1Y2D6Q2"/>
<reference evidence="1 2" key="1">
    <citation type="submission" date="2016-07" db="EMBL/GenBank/DDBJ databases">
        <title>Pervasive Adenine N6-methylation of Active Genes in Fungi.</title>
        <authorList>
            <consortium name="DOE Joint Genome Institute"/>
            <person name="Mondo S.J."/>
            <person name="Dannebaum R.O."/>
            <person name="Kuo R.C."/>
            <person name="Labutti K."/>
            <person name="Haridas S."/>
            <person name="Kuo A."/>
            <person name="Salamov A."/>
            <person name="Ahrendt S.R."/>
            <person name="Lipzen A."/>
            <person name="Sullivan W."/>
            <person name="Andreopoulos W.B."/>
            <person name="Clum A."/>
            <person name="Lindquist E."/>
            <person name="Daum C."/>
            <person name="Ramamoorthy G.K."/>
            <person name="Gryganskyi A."/>
            <person name="Culley D."/>
            <person name="Magnuson J.K."/>
            <person name="James T.Y."/>
            <person name="O'Malley M.A."/>
            <person name="Stajich J.E."/>
            <person name="Spatafora J.W."/>
            <person name="Visel A."/>
            <person name="Grigoriev I.V."/>
        </authorList>
    </citation>
    <scope>NUCLEOTIDE SEQUENCE [LARGE SCALE GENOMIC DNA]</scope>
    <source>
        <strain evidence="1 2">CBS 129021</strain>
    </source>
</reference>
<dbReference type="EMBL" id="MCFJ01000030">
    <property type="protein sequence ID" value="ORY54963.1"/>
    <property type="molecule type" value="Genomic_DNA"/>
</dbReference>
<proteinExistence type="predicted"/>
<dbReference type="GeneID" id="63769872"/>
<dbReference type="Proteomes" id="UP000193689">
    <property type="component" value="Unassembled WGS sequence"/>
</dbReference>
<evidence type="ECO:0000313" key="2">
    <source>
        <dbReference type="Proteomes" id="UP000193689"/>
    </source>
</evidence>